<gene>
    <name evidence="2" type="ORF">CB5_LOCUS23899</name>
</gene>
<dbReference type="CDD" id="cd01650">
    <property type="entry name" value="RT_nLTR_like"/>
    <property type="match status" value="1"/>
</dbReference>
<evidence type="ECO:0000313" key="2">
    <source>
        <dbReference type="EMBL" id="CAD1840688.1"/>
    </source>
</evidence>
<dbReference type="InterPro" id="IPR000477">
    <property type="entry name" value="RT_dom"/>
</dbReference>
<dbReference type="AlphaFoldDB" id="A0A6V7QCH5"/>
<dbReference type="InterPro" id="IPR043502">
    <property type="entry name" value="DNA/RNA_pol_sf"/>
</dbReference>
<organism evidence="2">
    <name type="scientific">Ananas comosus var. bracteatus</name>
    <name type="common">red pineapple</name>
    <dbReference type="NCBI Taxonomy" id="296719"/>
    <lineage>
        <taxon>Eukaryota</taxon>
        <taxon>Viridiplantae</taxon>
        <taxon>Streptophyta</taxon>
        <taxon>Embryophyta</taxon>
        <taxon>Tracheophyta</taxon>
        <taxon>Spermatophyta</taxon>
        <taxon>Magnoliopsida</taxon>
        <taxon>Liliopsida</taxon>
        <taxon>Poales</taxon>
        <taxon>Bromeliaceae</taxon>
        <taxon>Bromelioideae</taxon>
        <taxon>Ananas</taxon>
    </lineage>
</organism>
<dbReference type="PROSITE" id="PS50878">
    <property type="entry name" value="RT_POL"/>
    <property type="match status" value="1"/>
</dbReference>
<proteinExistence type="predicted"/>
<dbReference type="EMBL" id="LR862135">
    <property type="protein sequence ID" value="CAD1840688.1"/>
    <property type="molecule type" value="Genomic_DNA"/>
</dbReference>
<dbReference type="PANTHER" id="PTHR31635:SF196">
    <property type="entry name" value="REVERSE TRANSCRIPTASE DOMAIN-CONTAINING PROTEIN-RELATED"/>
    <property type="match status" value="1"/>
</dbReference>
<dbReference type="Pfam" id="PF00078">
    <property type="entry name" value="RVT_1"/>
    <property type="match status" value="1"/>
</dbReference>
<dbReference type="PANTHER" id="PTHR31635">
    <property type="entry name" value="REVERSE TRANSCRIPTASE DOMAIN-CONTAINING PROTEIN-RELATED"/>
    <property type="match status" value="1"/>
</dbReference>
<protein>
    <recommendedName>
        <fullName evidence="1">Reverse transcriptase domain-containing protein</fullName>
    </recommendedName>
</protein>
<dbReference type="SUPFAM" id="SSF56672">
    <property type="entry name" value="DNA/RNA polymerases"/>
    <property type="match status" value="1"/>
</dbReference>
<evidence type="ECO:0000259" key="1">
    <source>
        <dbReference type="PROSITE" id="PS50878"/>
    </source>
</evidence>
<accession>A0A6V7QCH5</accession>
<name>A0A6V7QCH5_ANACO</name>
<sequence>MAELINPYQTAFIKERNILDNFYTAHVLIHHLHSTKEKAALLKIDFERAFDHINWHFLLQLLSARGFGTKWIDWMTGLLASTSSAILLNGVPGSAFTCKRGLRQGDPLSPLLFILCIDVLFRMLQAASSAGHITALGIAEERILTLQFADDILLFFNGSRKSAAVIKVILDAFSACSGLKINFNKSALIPIHLTEAHATDLSTLLGCSIYGFPFSLSGLPLTPNRLLKADYLPIIEKIDGRLAGVPFGSHGGFEACGRVTHYLFLF</sequence>
<feature type="domain" description="Reverse transcriptase" evidence="1">
    <location>
        <begin position="1"/>
        <end position="209"/>
    </location>
</feature>
<reference evidence="2" key="1">
    <citation type="submission" date="2020-07" db="EMBL/GenBank/DDBJ databases">
        <authorList>
            <person name="Lin J."/>
        </authorList>
    </citation>
    <scope>NUCLEOTIDE SEQUENCE</scope>
</reference>